<sequence length="275" mass="29126">MRVRLVSAVDAAVLRDLAVAVAHEGAELARRMRDEGVDVADTKSSATDVVTRADRAVEQLLRDRLLGERPDDAILGEEGDDHAGTSGVRWILDPIDGTVNYLYGIRDCAVSVAAEQDGVLVAGAVVGIGADVEYAAALGHGATRNGTTISVRPSPPVAQRLVMTGFGYRPEVRTHQARCLALLLPAVRDIRRIGSSALDICHVADGSADAYVEEGSQPWDWSAAAVVLREAGGRFDVLAGTMELEGWPDVAVVVASPSDGWDSFVEVLRETGFVA</sequence>
<dbReference type="Gene3D" id="3.30.540.10">
    <property type="entry name" value="Fructose-1,6-Bisphosphatase, subunit A, domain 1"/>
    <property type="match status" value="1"/>
</dbReference>
<evidence type="ECO:0000256" key="1">
    <source>
        <dbReference type="ARBA" id="ARBA00001033"/>
    </source>
</evidence>
<dbReference type="InterPro" id="IPR020583">
    <property type="entry name" value="Inositol_monoP_metal-BS"/>
</dbReference>
<evidence type="ECO:0000256" key="4">
    <source>
        <dbReference type="ARBA" id="ARBA00022801"/>
    </source>
</evidence>
<dbReference type="GO" id="GO:0007165">
    <property type="term" value="P:signal transduction"/>
    <property type="evidence" value="ECO:0007669"/>
    <property type="project" value="TreeGrafter"/>
</dbReference>
<comment type="similarity">
    <text evidence="7">Belongs to the inositol monophosphatase superfamily.</text>
</comment>
<comment type="catalytic activity">
    <reaction evidence="1 7">
        <text>a myo-inositol phosphate + H2O = myo-inositol + phosphate</text>
        <dbReference type="Rhea" id="RHEA:24056"/>
        <dbReference type="ChEBI" id="CHEBI:15377"/>
        <dbReference type="ChEBI" id="CHEBI:17268"/>
        <dbReference type="ChEBI" id="CHEBI:43474"/>
        <dbReference type="ChEBI" id="CHEBI:84139"/>
        <dbReference type="EC" id="3.1.3.25"/>
    </reaction>
</comment>
<gene>
    <name evidence="8" type="ORF">EUA94_11930</name>
</gene>
<evidence type="ECO:0000256" key="7">
    <source>
        <dbReference type="RuleBase" id="RU364068"/>
    </source>
</evidence>
<dbReference type="OrthoDB" id="9772456at2"/>
<evidence type="ECO:0000256" key="6">
    <source>
        <dbReference type="PIRSR" id="PIRSR600760-2"/>
    </source>
</evidence>
<feature type="binding site" evidence="6">
    <location>
        <position position="220"/>
    </location>
    <ligand>
        <name>Mg(2+)</name>
        <dbReference type="ChEBI" id="CHEBI:18420"/>
        <label>2</label>
    </ligand>
</feature>
<evidence type="ECO:0000256" key="2">
    <source>
        <dbReference type="ARBA" id="ARBA00001946"/>
    </source>
</evidence>
<organism evidence="8 9">
    <name type="scientific">Nocardioides zhouii</name>
    <dbReference type="NCBI Taxonomy" id="1168729"/>
    <lineage>
        <taxon>Bacteria</taxon>
        <taxon>Bacillati</taxon>
        <taxon>Actinomycetota</taxon>
        <taxon>Actinomycetes</taxon>
        <taxon>Propionibacteriales</taxon>
        <taxon>Nocardioidaceae</taxon>
        <taxon>Nocardioides</taxon>
    </lineage>
</organism>
<accession>A0A4Q2T1S6</accession>
<dbReference type="Pfam" id="PF00459">
    <property type="entry name" value="Inositol_P"/>
    <property type="match status" value="1"/>
</dbReference>
<keyword evidence="5 6" id="KW-0460">Magnesium</keyword>
<evidence type="ECO:0000256" key="5">
    <source>
        <dbReference type="ARBA" id="ARBA00022842"/>
    </source>
</evidence>
<comment type="cofactor">
    <cofactor evidence="2 6 7">
        <name>Mg(2+)</name>
        <dbReference type="ChEBI" id="CHEBI:18420"/>
    </cofactor>
</comment>
<dbReference type="InterPro" id="IPR000760">
    <property type="entry name" value="Inositol_monophosphatase-like"/>
</dbReference>
<dbReference type="GO" id="GO:0006020">
    <property type="term" value="P:inositol metabolic process"/>
    <property type="evidence" value="ECO:0007669"/>
    <property type="project" value="TreeGrafter"/>
</dbReference>
<dbReference type="SUPFAM" id="SSF56655">
    <property type="entry name" value="Carbohydrate phosphatase"/>
    <property type="match status" value="1"/>
</dbReference>
<reference evidence="8 9" key="1">
    <citation type="submission" date="2019-01" db="EMBL/GenBank/DDBJ databases">
        <title>Novel species of Nocardioides.</title>
        <authorList>
            <person name="Liu Q."/>
            <person name="X Y.-H."/>
        </authorList>
    </citation>
    <scope>NUCLEOTIDE SEQUENCE [LARGE SCALE GENOMIC DNA]</scope>
    <source>
        <strain evidence="8 9">HLT2-9</strain>
    </source>
</reference>
<keyword evidence="3 6" id="KW-0479">Metal-binding</keyword>
<dbReference type="EC" id="3.1.3.25" evidence="7"/>
<comment type="caution">
    <text evidence="8">The sequence shown here is derived from an EMBL/GenBank/DDBJ whole genome shotgun (WGS) entry which is preliminary data.</text>
</comment>
<proteinExistence type="inferred from homology"/>
<dbReference type="GO" id="GO:0008934">
    <property type="term" value="F:inositol monophosphate 1-phosphatase activity"/>
    <property type="evidence" value="ECO:0007669"/>
    <property type="project" value="InterPro"/>
</dbReference>
<dbReference type="EMBL" id="SDWV01000010">
    <property type="protein sequence ID" value="RYC10900.1"/>
    <property type="molecule type" value="Genomic_DNA"/>
</dbReference>
<feature type="binding site" evidence="6">
    <location>
        <position position="93"/>
    </location>
    <ligand>
        <name>Mg(2+)</name>
        <dbReference type="ChEBI" id="CHEBI:18420"/>
        <label>2</label>
    </ligand>
</feature>
<feature type="binding site" evidence="6">
    <location>
        <position position="96"/>
    </location>
    <ligand>
        <name>Mg(2+)</name>
        <dbReference type="ChEBI" id="CHEBI:18420"/>
        <label>1</label>
        <note>catalytic</note>
    </ligand>
</feature>
<keyword evidence="4 7" id="KW-0378">Hydrolase</keyword>
<feature type="binding site" evidence="6">
    <location>
        <position position="95"/>
    </location>
    <ligand>
        <name>Mg(2+)</name>
        <dbReference type="ChEBI" id="CHEBI:18420"/>
        <label>1</label>
        <note>catalytic</note>
    </ligand>
</feature>
<evidence type="ECO:0000313" key="8">
    <source>
        <dbReference type="EMBL" id="RYC10900.1"/>
    </source>
</evidence>
<feature type="binding site" evidence="6">
    <location>
        <position position="77"/>
    </location>
    <ligand>
        <name>Mg(2+)</name>
        <dbReference type="ChEBI" id="CHEBI:18420"/>
        <label>1</label>
        <note>catalytic</note>
    </ligand>
</feature>
<name>A0A4Q2T1S6_9ACTN</name>
<dbReference type="Gene3D" id="3.40.190.80">
    <property type="match status" value="1"/>
</dbReference>
<dbReference type="AlphaFoldDB" id="A0A4Q2T1S6"/>
<dbReference type="GO" id="GO:0046872">
    <property type="term" value="F:metal ion binding"/>
    <property type="evidence" value="ECO:0007669"/>
    <property type="project" value="UniProtKB-KW"/>
</dbReference>
<dbReference type="PRINTS" id="PR00377">
    <property type="entry name" value="IMPHPHTASES"/>
</dbReference>
<evidence type="ECO:0000256" key="3">
    <source>
        <dbReference type="ARBA" id="ARBA00022723"/>
    </source>
</evidence>
<evidence type="ECO:0000313" key="9">
    <source>
        <dbReference type="Proteomes" id="UP000291101"/>
    </source>
</evidence>
<keyword evidence="9" id="KW-1185">Reference proteome</keyword>
<dbReference type="InterPro" id="IPR033942">
    <property type="entry name" value="IMPase"/>
</dbReference>
<dbReference type="PROSITE" id="PS00629">
    <property type="entry name" value="IMP_1"/>
    <property type="match status" value="1"/>
</dbReference>
<protein>
    <recommendedName>
        <fullName evidence="7">Inositol-1-monophosphatase</fullName>
        <ecNumber evidence="7">3.1.3.25</ecNumber>
    </recommendedName>
</protein>
<dbReference type="Proteomes" id="UP000291101">
    <property type="component" value="Unassembled WGS sequence"/>
</dbReference>
<dbReference type="CDD" id="cd01639">
    <property type="entry name" value="IMPase"/>
    <property type="match status" value="1"/>
</dbReference>
<dbReference type="PANTHER" id="PTHR20854:SF4">
    <property type="entry name" value="INOSITOL-1-MONOPHOSPHATASE-RELATED"/>
    <property type="match status" value="1"/>
</dbReference>
<dbReference type="PANTHER" id="PTHR20854">
    <property type="entry name" value="INOSITOL MONOPHOSPHATASE"/>
    <property type="match status" value="1"/>
</dbReference>